<accession>A0A5J4KIK5</accession>
<dbReference type="InterPro" id="IPR002376">
    <property type="entry name" value="Formyl_transf_N"/>
</dbReference>
<dbReference type="SUPFAM" id="SSF53328">
    <property type="entry name" value="Formyltransferase"/>
    <property type="match status" value="1"/>
</dbReference>
<keyword evidence="3" id="KW-0808">Transferase</keyword>
<dbReference type="Proteomes" id="UP000326912">
    <property type="component" value="Unassembled WGS sequence"/>
</dbReference>
<dbReference type="GO" id="GO:0005829">
    <property type="term" value="C:cytosol"/>
    <property type="evidence" value="ECO:0007669"/>
    <property type="project" value="TreeGrafter"/>
</dbReference>
<evidence type="ECO:0000259" key="2">
    <source>
        <dbReference type="Pfam" id="PF00551"/>
    </source>
</evidence>
<dbReference type="EMBL" id="BKZW01000001">
    <property type="protein sequence ID" value="GER85941.1"/>
    <property type="molecule type" value="Genomic_DNA"/>
</dbReference>
<dbReference type="AlphaFoldDB" id="A0A5J4KIK5"/>
<feature type="domain" description="Formyl transferase N-terminal" evidence="2">
    <location>
        <begin position="83"/>
        <end position="225"/>
    </location>
</feature>
<reference evidence="3 4" key="1">
    <citation type="submission" date="2019-10" db="EMBL/GenBank/DDBJ databases">
        <title>Dictyobacter vulcani sp. nov., within the class Ktedonobacteria, isolated from soil of volcanic Mt. Zao.</title>
        <authorList>
            <person name="Zheng Y."/>
            <person name="Wang C.M."/>
            <person name="Sakai Y."/>
            <person name="Abe K."/>
            <person name="Yokota A."/>
            <person name="Yabe S."/>
        </authorList>
    </citation>
    <scope>NUCLEOTIDE SEQUENCE [LARGE SCALE GENOMIC DNA]</scope>
    <source>
        <strain evidence="3 4">W12</strain>
    </source>
</reference>
<evidence type="ECO:0000313" key="4">
    <source>
        <dbReference type="Proteomes" id="UP000326912"/>
    </source>
</evidence>
<evidence type="ECO:0000256" key="1">
    <source>
        <dbReference type="ARBA" id="ARBA00012261"/>
    </source>
</evidence>
<dbReference type="InterPro" id="IPR036477">
    <property type="entry name" value="Formyl_transf_N_sf"/>
</dbReference>
<sequence length="331" mass="36675">MSGTSHELRQLPGVTGKPSQQALRIVFFGMECDFSLPVLEALLRNNIHIVAVVIPSDESILPGIHLSPIILQKSPPHVARGMLPMVSTSTHSIVQLAWTHAIPVWQVRTLNDPEILNVLVAYQPDLICVACFSKLIPASILHLPPFGCINVHPSLLPDNRGPQPLFWTFYEGHKDTGITIHRLTEKLDSGPILEQEEMAVPEGISYAELELLCAQKGGQLLTRAIEALATGKNSEYPQDEEQASYHSYPVDDDYVVNANEWSARHLYNFICGVASEERPVEIVTTNHYLLATGAVSYSLEGIEADMDVIQHDSHSDGTILCRDGWLRVYCK</sequence>
<gene>
    <name evidence="3" type="ORF">KDW_01030</name>
</gene>
<dbReference type="EC" id="2.1.2.9" evidence="1"/>
<dbReference type="InterPro" id="IPR041711">
    <property type="entry name" value="Met-tRNA-FMT_N"/>
</dbReference>
<name>A0A5J4KIK5_9CHLR</name>
<dbReference type="GO" id="GO:0004479">
    <property type="term" value="F:methionyl-tRNA formyltransferase activity"/>
    <property type="evidence" value="ECO:0007669"/>
    <property type="project" value="UniProtKB-EC"/>
</dbReference>
<dbReference type="CDD" id="cd08646">
    <property type="entry name" value="FMT_core_Met-tRNA-FMT_N"/>
    <property type="match status" value="1"/>
</dbReference>
<proteinExistence type="predicted"/>
<keyword evidence="4" id="KW-1185">Reference proteome</keyword>
<dbReference type="PANTHER" id="PTHR11138:SF5">
    <property type="entry name" value="METHIONYL-TRNA FORMYLTRANSFERASE, MITOCHONDRIAL"/>
    <property type="match status" value="1"/>
</dbReference>
<evidence type="ECO:0000313" key="3">
    <source>
        <dbReference type="EMBL" id="GER85941.1"/>
    </source>
</evidence>
<dbReference type="Gene3D" id="3.40.50.12230">
    <property type="match status" value="1"/>
</dbReference>
<dbReference type="RefSeq" id="WP_151754153.1">
    <property type="nucleotide sequence ID" value="NZ_BKZW01000001.1"/>
</dbReference>
<dbReference type="Pfam" id="PF00551">
    <property type="entry name" value="Formyl_trans_N"/>
    <property type="match status" value="1"/>
</dbReference>
<organism evidence="3 4">
    <name type="scientific">Dictyobacter vulcani</name>
    <dbReference type="NCBI Taxonomy" id="2607529"/>
    <lineage>
        <taxon>Bacteria</taxon>
        <taxon>Bacillati</taxon>
        <taxon>Chloroflexota</taxon>
        <taxon>Ktedonobacteria</taxon>
        <taxon>Ktedonobacterales</taxon>
        <taxon>Dictyobacteraceae</taxon>
        <taxon>Dictyobacter</taxon>
    </lineage>
</organism>
<protein>
    <recommendedName>
        <fullName evidence="1">methionyl-tRNA formyltransferase</fullName>
        <ecNumber evidence="1">2.1.2.9</ecNumber>
    </recommendedName>
</protein>
<comment type="caution">
    <text evidence="3">The sequence shown here is derived from an EMBL/GenBank/DDBJ whole genome shotgun (WGS) entry which is preliminary data.</text>
</comment>
<dbReference type="PANTHER" id="PTHR11138">
    <property type="entry name" value="METHIONYL-TRNA FORMYLTRANSFERASE"/>
    <property type="match status" value="1"/>
</dbReference>